<dbReference type="PANTHER" id="PTHR46796">
    <property type="entry name" value="HTH-TYPE TRANSCRIPTIONAL ACTIVATOR RHAS-RELATED"/>
    <property type="match status" value="1"/>
</dbReference>
<evidence type="ECO:0000313" key="6">
    <source>
        <dbReference type="Proteomes" id="UP001165275"/>
    </source>
</evidence>
<dbReference type="InterPro" id="IPR050204">
    <property type="entry name" value="AraC_XylS_family_regulators"/>
</dbReference>
<dbReference type="PROSITE" id="PS01124">
    <property type="entry name" value="HTH_ARAC_FAMILY_2"/>
    <property type="match status" value="1"/>
</dbReference>
<accession>A0ABT0KFI3</accession>
<protein>
    <submittedName>
        <fullName evidence="5">AraC family transcriptional regulator</fullName>
    </submittedName>
</protein>
<reference evidence="5" key="1">
    <citation type="submission" date="2021-04" db="EMBL/GenBank/DDBJ databases">
        <title>Genome sequence of Serratia sp. arafor3.</title>
        <authorList>
            <person name="Besaury L."/>
        </authorList>
    </citation>
    <scope>NUCLEOTIDE SEQUENCE</scope>
    <source>
        <strain evidence="5">Arafor3</strain>
    </source>
</reference>
<dbReference type="Pfam" id="PF20240">
    <property type="entry name" value="DUF6597"/>
    <property type="match status" value="1"/>
</dbReference>
<dbReference type="RefSeq" id="WP_248946817.1">
    <property type="nucleotide sequence ID" value="NZ_CBCSGY010000022.1"/>
</dbReference>
<dbReference type="InterPro" id="IPR018060">
    <property type="entry name" value="HTH_AraC"/>
</dbReference>
<keyword evidence="6" id="KW-1185">Reference proteome</keyword>
<organism evidence="5 6">
    <name type="scientific">Serratia silvae</name>
    <dbReference type="NCBI Taxonomy" id="2824122"/>
    <lineage>
        <taxon>Bacteria</taxon>
        <taxon>Pseudomonadati</taxon>
        <taxon>Pseudomonadota</taxon>
        <taxon>Gammaproteobacteria</taxon>
        <taxon>Enterobacterales</taxon>
        <taxon>Yersiniaceae</taxon>
        <taxon>Serratia</taxon>
    </lineage>
</organism>
<dbReference type="Gene3D" id="1.10.10.60">
    <property type="entry name" value="Homeodomain-like"/>
    <property type="match status" value="1"/>
</dbReference>
<evidence type="ECO:0000313" key="5">
    <source>
        <dbReference type="EMBL" id="MCL1030691.1"/>
    </source>
</evidence>
<dbReference type="PANTHER" id="PTHR46796:SF13">
    <property type="entry name" value="HTH-TYPE TRANSCRIPTIONAL ACTIVATOR RHAS"/>
    <property type="match status" value="1"/>
</dbReference>
<dbReference type="SUPFAM" id="SSF46689">
    <property type="entry name" value="Homeodomain-like"/>
    <property type="match status" value="1"/>
</dbReference>
<dbReference type="Pfam" id="PF12833">
    <property type="entry name" value="HTH_18"/>
    <property type="match status" value="1"/>
</dbReference>
<feature type="domain" description="HTH araC/xylS-type" evidence="4">
    <location>
        <begin position="174"/>
        <end position="256"/>
    </location>
</feature>
<evidence type="ECO:0000256" key="3">
    <source>
        <dbReference type="ARBA" id="ARBA00023163"/>
    </source>
</evidence>
<gene>
    <name evidence="5" type="ORF">KAJ71_16930</name>
</gene>
<evidence type="ECO:0000256" key="2">
    <source>
        <dbReference type="ARBA" id="ARBA00023125"/>
    </source>
</evidence>
<proteinExistence type="predicted"/>
<keyword evidence="3" id="KW-0804">Transcription</keyword>
<sequence length="270" mass="32216">MKFTELKPSPHLHPWISRYWSWQDEIQLPPLLPGSGAELFFFWRQKIKISDKKQSFSSHQRSVILLPRNNHFHFHSEVPVSFIAVRFRVSALRHFCPQNEVEMADTFLHPADIWGKSILQLEDQLSETQNLTGQVKIIENFLTEKLNRYHRDNHPWLDAAAKMMYYEHKTASQQDFVALSGFGRRYFQQVFRQHFGITPCHLHRIIRLEQLTRHLLLNCQRDYLDSALDYGYYDQSHFIKDFRHFIGTTPSVFFLEHNFCSHFYNPPIVP</sequence>
<dbReference type="InterPro" id="IPR009057">
    <property type="entry name" value="Homeodomain-like_sf"/>
</dbReference>
<dbReference type="InterPro" id="IPR046532">
    <property type="entry name" value="DUF6597"/>
</dbReference>
<evidence type="ECO:0000256" key="1">
    <source>
        <dbReference type="ARBA" id="ARBA00023015"/>
    </source>
</evidence>
<keyword evidence="2" id="KW-0238">DNA-binding</keyword>
<dbReference type="Proteomes" id="UP001165275">
    <property type="component" value="Unassembled WGS sequence"/>
</dbReference>
<evidence type="ECO:0000259" key="4">
    <source>
        <dbReference type="PROSITE" id="PS01124"/>
    </source>
</evidence>
<name>A0ABT0KFI3_9GAMM</name>
<comment type="caution">
    <text evidence="5">The sequence shown here is derived from an EMBL/GenBank/DDBJ whole genome shotgun (WGS) entry which is preliminary data.</text>
</comment>
<keyword evidence="1" id="KW-0805">Transcription regulation</keyword>
<dbReference type="SMART" id="SM00342">
    <property type="entry name" value="HTH_ARAC"/>
    <property type="match status" value="1"/>
</dbReference>
<dbReference type="EMBL" id="JAGQDC010000015">
    <property type="protein sequence ID" value="MCL1030691.1"/>
    <property type="molecule type" value="Genomic_DNA"/>
</dbReference>